<reference evidence="1" key="1">
    <citation type="submission" date="2019-08" db="EMBL/GenBank/DDBJ databases">
        <authorList>
            <person name="Kucharzyk K."/>
            <person name="Murdoch R.W."/>
            <person name="Higgins S."/>
            <person name="Loffler F."/>
        </authorList>
    </citation>
    <scope>NUCLEOTIDE SEQUENCE</scope>
</reference>
<name>A0A644YXY5_9ZZZZ</name>
<dbReference type="EMBL" id="VSSQ01006630">
    <property type="protein sequence ID" value="MPM33342.1"/>
    <property type="molecule type" value="Genomic_DNA"/>
</dbReference>
<dbReference type="AlphaFoldDB" id="A0A644YXY5"/>
<sequence length="248" mass="27728">MYFVADNEYAVFKADFGDAAKLALGPDPARGVVGRTEEKERIFRVSGLFLKVCKIKLVVPVNVDKGAVYRRSAVLFDGVVKGMICRSVQQHALPFARQLLHRHIDGCDDPARKDYGGEVDIPIVFTLHPADDGGVVLRVKRHAVPQNPFVKPSFHGVKNRFGAGKVHIGNPHRYVFLRKRRVYNGGRIILDRVCILPADNLVEVPPVGLLRLNGLLRLIKGRSTFRYPGQHGLCLRHNLGGELFRQQL</sequence>
<evidence type="ECO:0000313" key="1">
    <source>
        <dbReference type="EMBL" id="MPM33342.1"/>
    </source>
</evidence>
<organism evidence="1">
    <name type="scientific">bioreactor metagenome</name>
    <dbReference type="NCBI Taxonomy" id="1076179"/>
    <lineage>
        <taxon>unclassified sequences</taxon>
        <taxon>metagenomes</taxon>
        <taxon>ecological metagenomes</taxon>
    </lineage>
</organism>
<comment type="caution">
    <text evidence="1">The sequence shown here is derived from an EMBL/GenBank/DDBJ whole genome shotgun (WGS) entry which is preliminary data.</text>
</comment>
<protein>
    <submittedName>
        <fullName evidence="1">Uncharacterized protein</fullName>
    </submittedName>
</protein>
<proteinExistence type="predicted"/>
<accession>A0A644YXY5</accession>
<gene>
    <name evidence="1" type="ORF">SDC9_79915</name>
</gene>